<dbReference type="AlphaFoldDB" id="A0AA87NTV5"/>
<name>A0AA87NTV5_TREMD</name>
<dbReference type="SUPFAM" id="SSF56300">
    <property type="entry name" value="Metallo-dependent phosphatases"/>
    <property type="match status" value="2"/>
</dbReference>
<keyword evidence="3" id="KW-0119">Carbohydrate metabolism</keyword>
<dbReference type="HAMAP" id="MF_01854">
    <property type="entry name" value="FBPase_class3"/>
    <property type="match status" value="1"/>
</dbReference>
<evidence type="ECO:0000256" key="3">
    <source>
        <dbReference type="ARBA" id="ARBA00023277"/>
    </source>
</evidence>
<evidence type="ECO:0008006" key="6">
    <source>
        <dbReference type="Google" id="ProtNLM"/>
    </source>
</evidence>
<sequence length="654" mass="74617">MKNVPAETLQHNIKYLDLLSRLFPNVTTAVEEVVNLKAILNLPKGTEHFLTDIHGEAEAFNHVMQNASGAIRRKVSEELSSTVSIDDLEELTTLIYYPKEKLELIKAEKKANITNWYELTIYRLVRVARATASKYTRSKVRKLLPKSFAYIMEELLQEDEHRFNKKDYYSEIIKSLVEYGRADLFIIELSEVIKKCTIDHLHIIGDIFDRGPSPHKVMDTLMAQNSLDIQWGNHDILWMGAAAGCRACVATAIRIALRYSNIDAIEDGYGISLLPLVSFAQHVYKDDPCAQFMPKVNEKKPFDVDAELLAKMHKAISIIQFKIEENIIEQHPSYNMEHRRLLRTLNPTAGTIEIEGKTYTLNDTSFPTIDPAHQTALTDEEQYLIDTLTNTFMTSEKLKQHVRFLYAKGSMYRRYNDNLLFHACLLLNEDGSFKEKEIDGAVYYGKSLMDKYDQMAREAYFSGQNADFLWFLWCNQDSTLFGKTKMTTFERYFIDDKATHKEPSSPYYKLMERDDGTLAARILKEFGLSGNAHIVNGHTPVKVAKGESPIKAGGKLLVIDGGFSKAYQKTTGIAGYTLTYNSYGMTLISHHPFESVDKVLREGFDIESTKEVIETLVERKRVADTDTGADMKEKVQNLEMLISAYNKGILKQQD</sequence>
<dbReference type="InterPro" id="IPR009164">
    <property type="entry name" value="FBPtase_class3"/>
</dbReference>
<protein>
    <recommendedName>
        <fullName evidence="6">Fructose-1,6-bisphosphatase class 3</fullName>
    </recommendedName>
</protein>
<accession>A0AA87NTV5</accession>
<dbReference type="GO" id="GO:0006094">
    <property type="term" value="P:gluconeogenesis"/>
    <property type="evidence" value="ECO:0007669"/>
    <property type="project" value="InterPro"/>
</dbReference>
<organism evidence="4 5">
    <name type="scientific">Treponema medium ATCC 700293</name>
    <dbReference type="NCBI Taxonomy" id="1125700"/>
    <lineage>
        <taxon>Bacteria</taxon>
        <taxon>Pseudomonadati</taxon>
        <taxon>Spirochaetota</taxon>
        <taxon>Spirochaetia</taxon>
        <taxon>Spirochaetales</taxon>
        <taxon>Treponemataceae</taxon>
        <taxon>Treponema</taxon>
    </lineage>
</organism>
<dbReference type="EMBL" id="ATFE01000005">
    <property type="protein sequence ID" value="EPF29383.1"/>
    <property type="molecule type" value="Genomic_DNA"/>
</dbReference>
<dbReference type="PIRSF" id="PIRSF000906">
    <property type="entry name" value="FBPtase_Bacill"/>
    <property type="match status" value="1"/>
</dbReference>
<keyword evidence="1" id="KW-0378">Hydrolase</keyword>
<evidence type="ECO:0000256" key="1">
    <source>
        <dbReference type="ARBA" id="ARBA00022801"/>
    </source>
</evidence>
<evidence type="ECO:0000256" key="2">
    <source>
        <dbReference type="ARBA" id="ARBA00023211"/>
    </source>
</evidence>
<dbReference type="Pfam" id="PF06874">
    <property type="entry name" value="FBPase_2"/>
    <property type="match status" value="1"/>
</dbReference>
<evidence type="ECO:0000313" key="5">
    <source>
        <dbReference type="Proteomes" id="UP000014634"/>
    </source>
</evidence>
<dbReference type="RefSeq" id="WP_016522860.1">
    <property type="nucleotide sequence ID" value="NZ_KE332517.1"/>
</dbReference>
<dbReference type="Gene3D" id="3.60.21.10">
    <property type="match status" value="1"/>
</dbReference>
<dbReference type="InterPro" id="IPR029052">
    <property type="entry name" value="Metallo-depent_PP-like"/>
</dbReference>
<proteinExistence type="inferred from homology"/>
<gene>
    <name evidence="4" type="ORF">HMPREF9195_00893</name>
</gene>
<reference evidence="4 5" key="1">
    <citation type="submission" date="2013-04" db="EMBL/GenBank/DDBJ databases">
        <title>The Genome Sequence of Treponema medium ATCC 700293.</title>
        <authorList>
            <consortium name="The Broad Institute Genomics Platform"/>
            <person name="Earl A."/>
            <person name="Ward D."/>
            <person name="Feldgarden M."/>
            <person name="Gevers D."/>
            <person name="Leonetti C."/>
            <person name="Blanton J.M."/>
            <person name="Dewhirst F.E."/>
            <person name="Izard J."/>
            <person name="Walker B."/>
            <person name="Young S."/>
            <person name="Zeng Q."/>
            <person name="Gargeya S."/>
            <person name="Fitzgerald M."/>
            <person name="Haas B."/>
            <person name="Abouelleil A."/>
            <person name="Allen A.W."/>
            <person name="Alvarado L."/>
            <person name="Arachchi H.M."/>
            <person name="Berlin A.M."/>
            <person name="Chapman S.B."/>
            <person name="Gainer-Dewar J."/>
            <person name="Goldberg J."/>
            <person name="Griggs A."/>
            <person name="Gujja S."/>
            <person name="Hansen M."/>
            <person name="Howarth C."/>
            <person name="Imamovic A."/>
            <person name="Ireland A."/>
            <person name="Larimer J."/>
            <person name="McCowan C."/>
            <person name="Murphy C."/>
            <person name="Pearson M."/>
            <person name="Poon T.W."/>
            <person name="Priest M."/>
            <person name="Roberts A."/>
            <person name="Saif S."/>
            <person name="Shea T."/>
            <person name="Sisk P."/>
            <person name="Sykes S."/>
            <person name="Wortman J."/>
            <person name="Nusbaum C."/>
            <person name="Birren B."/>
        </authorList>
    </citation>
    <scope>NUCLEOTIDE SEQUENCE [LARGE SCALE GENOMIC DNA]</scope>
    <source>
        <strain evidence="4 5">ATCC 700293</strain>
    </source>
</reference>
<comment type="caution">
    <text evidence="4">The sequence shown here is derived from an EMBL/GenBank/DDBJ whole genome shotgun (WGS) entry which is preliminary data.</text>
</comment>
<evidence type="ECO:0000313" key="4">
    <source>
        <dbReference type="EMBL" id="EPF29383.1"/>
    </source>
</evidence>
<dbReference type="GO" id="GO:0042132">
    <property type="term" value="F:fructose 1,6-bisphosphate 1-phosphatase activity"/>
    <property type="evidence" value="ECO:0007669"/>
    <property type="project" value="InterPro"/>
</dbReference>
<keyword evidence="2" id="KW-0464">Manganese</keyword>
<dbReference type="Proteomes" id="UP000014634">
    <property type="component" value="Unassembled WGS sequence"/>
</dbReference>
<dbReference type="CDD" id="cd00838">
    <property type="entry name" value="MPP_superfamily"/>
    <property type="match status" value="1"/>
</dbReference>